<proteinExistence type="predicted"/>
<organism evidence="1 2">
    <name type="scientific">Dentiscutata erythropus</name>
    <dbReference type="NCBI Taxonomy" id="1348616"/>
    <lineage>
        <taxon>Eukaryota</taxon>
        <taxon>Fungi</taxon>
        <taxon>Fungi incertae sedis</taxon>
        <taxon>Mucoromycota</taxon>
        <taxon>Glomeromycotina</taxon>
        <taxon>Glomeromycetes</taxon>
        <taxon>Diversisporales</taxon>
        <taxon>Gigasporaceae</taxon>
        <taxon>Dentiscutata</taxon>
    </lineage>
</organism>
<sequence length="75" mass="8397">CIDGLIGRDHICSENFLFAKASTDVAIPDDTFEDIFKNFGFYSIQYIKVFGKIVRPALCGSSVHVTLSLPTLRQR</sequence>
<dbReference type="OrthoDB" id="10346076at2759"/>
<protein>
    <submittedName>
        <fullName evidence="1">893_t:CDS:1</fullName>
    </submittedName>
</protein>
<reference evidence="1" key="1">
    <citation type="submission" date="2021-06" db="EMBL/GenBank/DDBJ databases">
        <authorList>
            <person name="Kallberg Y."/>
            <person name="Tangrot J."/>
            <person name="Rosling A."/>
        </authorList>
    </citation>
    <scope>NUCLEOTIDE SEQUENCE</scope>
    <source>
        <strain evidence="1">MA453B</strain>
    </source>
</reference>
<gene>
    <name evidence="1" type="ORF">DERYTH_LOCUS9049</name>
</gene>
<accession>A0A9N9DAY9</accession>
<evidence type="ECO:0000313" key="1">
    <source>
        <dbReference type="EMBL" id="CAG8629076.1"/>
    </source>
</evidence>
<keyword evidence="2" id="KW-1185">Reference proteome</keyword>
<evidence type="ECO:0000313" key="2">
    <source>
        <dbReference type="Proteomes" id="UP000789405"/>
    </source>
</evidence>
<feature type="non-terminal residue" evidence="1">
    <location>
        <position position="1"/>
    </location>
</feature>
<comment type="caution">
    <text evidence="1">The sequence shown here is derived from an EMBL/GenBank/DDBJ whole genome shotgun (WGS) entry which is preliminary data.</text>
</comment>
<dbReference type="EMBL" id="CAJVPY010004825">
    <property type="protein sequence ID" value="CAG8629076.1"/>
    <property type="molecule type" value="Genomic_DNA"/>
</dbReference>
<dbReference type="Proteomes" id="UP000789405">
    <property type="component" value="Unassembled WGS sequence"/>
</dbReference>
<name>A0A9N9DAY9_9GLOM</name>
<dbReference type="AlphaFoldDB" id="A0A9N9DAY9"/>